<feature type="region of interest" description="Disordered" evidence="1">
    <location>
        <begin position="1"/>
        <end position="60"/>
    </location>
</feature>
<dbReference type="Proteomes" id="UP000011064">
    <property type="component" value="Unassembled WGS sequence"/>
</dbReference>
<feature type="compositionally biased region" description="Low complexity" evidence="1">
    <location>
        <begin position="40"/>
        <end position="52"/>
    </location>
</feature>
<dbReference type="HOGENOM" id="CLU_1518523_0_0_1"/>
<dbReference type="EMBL" id="GL573208">
    <property type="protein sequence ID" value="ELR07870.1"/>
    <property type="molecule type" value="Genomic_DNA"/>
</dbReference>
<feature type="compositionally biased region" description="Polar residues" evidence="1">
    <location>
        <begin position="74"/>
        <end position="86"/>
    </location>
</feature>
<evidence type="ECO:0000256" key="1">
    <source>
        <dbReference type="SAM" id="MobiDB-lite"/>
    </source>
</evidence>
<sequence length="177" mass="19105">MATPHSHPPKPSLNSIAPNIHPTLLRPHVTSPYPQPLLSHPLPTAPHATPTPQKTNTPQCPTVTEAVKQTIATTPPNFDNNAFNTTSPSSPSSYLGRSPPSFRTGFVDPNFDVARIGPYLGPEIEAELQAARDARAWRIEQGVREELAQEPYGGEELAQKAYGGDFLAQQAYGGAYT</sequence>
<dbReference type="AlphaFoldDB" id="L8G3M8"/>
<keyword evidence="3" id="KW-1185">Reference proteome</keyword>
<protein>
    <submittedName>
        <fullName evidence="2">Uncharacterized protein</fullName>
    </submittedName>
</protein>
<dbReference type="VEuPathDB" id="FungiDB:GMDG_02752"/>
<dbReference type="InParanoid" id="L8G3M8"/>
<evidence type="ECO:0000313" key="3">
    <source>
        <dbReference type="Proteomes" id="UP000011064"/>
    </source>
</evidence>
<proteinExistence type="predicted"/>
<feature type="region of interest" description="Disordered" evidence="1">
    <location>
        <begin position="74"/>
        <end position="96"/>
    </location>
</feature>
<reference evidence="3" key="1">
    <citation type="submission" date="2010-09" db="EMBL/GenBank/DDBJ databases">
        <title>The genome sequence of Geomyces destructans 20631-21.</title>
        <authorList>
            <consortium name="The Broad Institute Genome Sequencing Platform"/>
            <person name="Cuomo C.A."/>
            <person name="Blehert D.S."/>
            <person name="Lorch J.M."/>
            <person name="Young S.K."/>
            <person name="Zeng Q."/>
            <person name="Gargeya S."/>
            <person name="Fitzgerald M."/>
            <person name="Haas B."/>
            <person name="Abouelleil A."/>
            <person name="Alvarado L."/>
            <person name="Arachchi H.M."/>
            <person name="Berlin A."/>
            <person name="Brown A."/>
            <person name="Chapman S.B."/>
            <person name="Chen Z."/>
            <person name="Dunbar C."/>
            <person name="Freedman E."/>
            <person name="Gearin G."/>
            <person name="Gellesch M."/>
            <person name="Goldberg J."/>
            <person name="Griggs A."/>
            <person name="Gujja S."/>
            <person name="Heiman D."/>
            <person name="Howarth C."/>
            <person name="Larson L."/>
            <person name="Lui A."/>
            <person name="MacDonald P.J.P."/>
            <person name="Montmayeur A."/>
            <person name="Murphy C."/>
            <person name="Neiman D."/>
            <person name="Pearson M."/>
            <person name="Priest M."/>
            <person name="Roberts A."/>
            <person name="Saif S."/>
            <person name="Shea T."/>
            <person name="Shenoy N."/>
            <person name="Sisk P."/>
            <person name="Stolte C."/>
            <person name="Sykes S."/>
            <person name="Wortman J."/>
            <person name="Nusbaum C."/>
            <person name="Birren B."/>
        </authorList>
    </citation>
    <scope>NUCLEOTIDE SEQUENCE [LARGE SCALE GENOMIC DNA]</scope>
    <source>
        <strain evidence="3">ATCC MYA-4855 / 20631-21</strain>
    </source>
</reference>
<accession>L8G3M8</accession>
<organism evidence="2 3">
    <name type="scientific">Pseudogymnoascus destructans (strain ATCC MYA-4855 / 20631-21)</name>
    <name type="common">Bat white-nose syndrome fungus</name>
    <name type="synonym">Geomyces destructans</name>
    <dbReference type="NCBI Taxonomy" id="658429"/>
    <lineage>
        <taxon>Eukaryota</taxon>
        <taxon>Fungi</taxon>
        <taxon>Dikarya</taxon>
        <taxon>Ascomycota</taxon>
        <taxon>Pezizomycotina</taxon>
        <taxon>Leotiomycetes</taxon>
        <taxon>Thelebolales</taxon>
        <taxon>Thelebolaceae</taxon>
        <taxon>Pseudogymnoascus</taxon>
    </lineage>
</organism>
<gene>
    <name evidence="2" type="ORF">GMDG_02752</name>
</gene>
<evidence type="ECO:0000313" key="2">
    <source>
        <dbReference type="EMBL" id="ELR07870.1"/>
    </source>
</evidence>
<name>L8G3M8_PSED2</name>
<feature type="compositionally biased region" description="Low complexity" evidence="1">
    <location>
        <begin position="87"/>
        <end position="96"/>
    </location>
</feature>